<sequence>MGQTNRQLQALAEGEEDKDFRGRSLGSLFYACIIIENEYKEEGKENDKQ</sequence>
<dbReference type="STRING" id="426128.SAMN05660297_00736"/>
<protein>
    <submittedName>
        <fullName evidence="1">Uncharacterized protein</fullName>
    </submittedName>
</protein>
<organism evidence="1 2">
    <name type="scientific">Natronincola peptidivorans</name>
    <dbReference type="NCBI Taxonomy" id="426128"/>
    <lineage>
        <taxon>Bacteria</taxon>
        <taxon>Bacillati</taxon>
        <taxon>Bacillota</taxon>
        <taxon>Clostridia</taxon>
        <taxon>Peptostreptococcales</taxon>
        <taxon>Natronincolaceae</taxon>
        <taxon>Natronincola</taxon>
    </lineage>
</organism>
<dbReference type="AlphaFoldDB" id="A0A1H9ZUT8"/>
<evidence type="ECO:0000313" key="1">
    <source>
        <dbReference type="EMBL" id="SES85538.1"/>
    </source>
</evidence>
<gene>
    <name evidence="1" type="ORF">SAMN05660297_00736</name>
</gene>
<accession>A0A1H9ZUT8</accession>
<reference evidence="1 2" key="1">
    <citation type="submission" date="2016-10" db="EMBL/GenBank/DDBJ databases">
        <authorList>
            <person name="de Groot N.N."/>
        </authorList>
    </citation>
    <scope>NUCLEOTIDE SEQUENCE [LARGE SCALE GENOMIC DNA]</scope>
    <source>
        <strain evidence="1 2">DSM 18979</strain>
    </source>
</reference>
<evidence type="ECO:0000313" key="2">
    <source>
        <dbReference type="Proteomes" id="UP000199568"/>
    </source>
</evidence>
<dbReference type="Proteomes" id="UP000199568">
    <property type="component" value="Unassembled WGS sequence"/>
</dbReference>
<keyword evidence="2" id="KW-1185">Reference proteome</keyword>
<proteinExistence type="predicted"/>
<dbReference type="EMBL" id="FOHU01000002">
    <property type="protein sequence ID" value="SES85538.1"/>
    <property type="molecule type" value="Genomic_DNA"/>
</dbReference>
<name>A0A1H9ZUT8_9FIRM</name>